<accession>A0A512AZF5</accession>
<reference evidence="3 4" key="1">
    <citation type="submission" date="2019-07" db="EMBL/GenBank/DDBJ databases">
        <title>Whole genome shotgun sequence of Adhaeribacter aerolatus NBRC 106133.</title>
        <authorList>
            <person name="Hosoyama A."/>
            <person name="Uohara A."/>
            <person name="Ohji S."/>
            <person name="Ichikawa N."/>
        </authorList>
    </citation>
    <scope>NUCLEOTIDE SEQUENCE [LARGE SCALE GENOMIC DNA]</scope>
    <source>
        <strain evidence="3 4">NBRC 106133</strain>
    </source>
</reference>
<dbReference type="EMBL" id="BJYS01000020">
    <property type="protein sequence ID" value="GEO05098.1"/>
    <property type="molecule type" value="Genomic_DNA"/>
</dbReference>
<evidence type="ECO:0000313" key="3">
    <source>
        <dbReference type="EMBL" id="GEO05098.1"/>
    </source>
</evidence>
<comment type="caution">
    <text evidence="3">The sequence shown here is derived from an EMBL/GenBank/DDBJ whole genome shotgun (WGS) entry which is preliminary data.</text>
</comment>
<dbReference type="Gene3D" id="3.40.50.720">
    <property type="entry name" value="NAD(P)-binding Rossmann-like Domain"/>
    <property type="match status" value="1"/>
</dbReference>
<comment type="similarity">
    <text evidence="1">Belongs to the NAD(P)-dependent epimerase/dehydratase family.</text>
</comment>
<dbReference type="InterPro" id="IPR001509">
    <property type="entry name" value="Epimerase_deHydtase"/>
</dbReference>
<dbReference type="SUPFAM" id="SSF51735">
    <property type="entry name" value="NAD(P)-binding Rossmann-fold domains"/>
    <property type="match status" value="1"/>
</dbReference>
<keyword evidence="4" id="KW-1185">Reference proteome</keyword>
<dbReference type="RefSeq" id="WP_146898398.1">
    <property type="nucleotide sequence ID" value="NZ_BJYS01000020.1"/>
</dbReference>
<dbReference type="PANTHER" id="PTHR42687">
    <property type="entry name" value="L-THREONINE 3-DEHYDROGENASE"/>
    <property type="match status" value="1"/>
</dbReference>
<evidence type="ECO:0000313" key="4">
    <source>
        <dbReference type="Proteomes" id="UP000321532"/>
    </source>
</evidence>
<dbReference type="AlphaFoldDB" id="A0A512AZF5"/>
<organism evidence="3 4">
    <name type="scientific">Adhaeribacter aerolatus</name>
    <dbReference type="NCBI Taxonomy" id="670289"/>
    <lineage>
        <taxon>Bacteria</taxon>
        <taxon>Pseudomonadati</taxon>
        <taxon>Bacteroidota</taxon>
        <taxon>Cytophagia</taxon>
        <taxon>Cytophagales</taxon>
        <taxon>Hymenobacteraceae</taxon>
        <taxon>Adhaeribacter</taxon>
    </lineage>
</organism>
<dbReference type="FunFam" id="3.40.50.720:FF:000077">
    <property type="entry name" value="L-threonine 3-dehydrogenase, mitochondrial"/>
    <property type="match status" value="1"/>
</dbReference>
<dbReference type="InterPro" id="IPR036291">
    <property type="entry name" value="NAD(P)-bd_dom_sf"/>
</dbReference>
<dbReference type="GO" id="GO:0008743">
    <property type="term" value="F:L-threonine 3-dehydrogenase activity"/>
    <property type="evidence" value="ECO:0007669"/>
    <property type="project" value="TreeGrafter"/>
</dbReference>
<proteinExistence type="inferred from homology"/>
<dbReference type="InterPro" id="IPR051225">
    <property type="entry name" value="NAD(P)_epim/dehydratase"/>
</dbReference>
<dbReference type="Proteomes" id="UP000321532">
    <property type="component" value="Unassembled WGS sequence"/>
</dbReference>
<dbReference type="GO" id="GO:0006567">
    <property type="term" value="P:L-threonine catabolic process"/>
    <property type="evidence" value="ECO:0007669"/>
    <property type="project" value="TreeGrafter"/>
</dbReference>
<name>A0A512AZF5_9BACT</name>
<protein>
    <submittedName>
        <fullName evidence="3">L-threonine 3-dehydrogenase</fullName>
    </submittedName>
</protein>
<dbReference type="OrthoDB" id="9779902at2"/>
<sequence length="321" mass="36303">MTFFQEKILVTGACGQLGSELTLELRKIYGEANVIASDIAMPPKGELTESGPFEILDVLTRHNLAEKAYRHHITQIYHLAAVLSATGESRPKFTWKVNMKGLENILDLALDKGISKVYWPSSIAVFGPNTPCHNTPQHTIMDPNTVYGISKQTGERFCEYYARRYKLDVRSLRYPGLIGYKAMPGGGTTDYAVDIYHKAVEGQPFTCYLQEDAYMPMMYMPDALKATLDLMHAPAENITIRSSYNLAAMSFSPAEITASIQKHLPDFQVTYVPDFRQQIADSWPQSIDDTPARQDWQWQPQYDLDSMTADMLENLRRLKGL</sequence>
<dbReference type="Pfam" id="PF01370">
    <property type="entry name" value="Epimerase"/>
    <property type="match status" value="1"/>
</dbReference>
<gene>
    <name evidence="3" type="primary">ltd</name>
    <name evidence="3" type="ORF">AAE02nite_27620</name>
</gene>
<evidence type="ECO:0000259" key="2">
    <source>
        <dbReference type="Pfam" id="PF01370"/>
    </source>
</evidence>
<dbReference type="PANTHER" id="PTHR42687:SF1">
    <property type="entry name" value="L-THREONINE 3-DEHYDROGENASE, MITOCHONDRIAL"/>
    <property type="match status" value="1"/>
</dbReference>
<feature type="domain" description="NAD-dependent epimerase/dehydratase" evidence="2">
    <location>
        <begin position="8"/>
        <end position="237"/>
    </location>
</feature>
<evidence type="ECO:0000256" key="1">
    <source>
        <dbReference type="ARBA" id="ARBA00007637"/>
    </source>
</evidence>